<feature type="region of interest" description="Disordered" evidence="1">
    <location>
        <begin position="1"/>
        <end position="30"/>
    </location>
</feature>
<dbReference type="EMBL" id="CP097507">
    <property type="protein sequence ID" value="URE04228.1"/>
    <property type="molecule type" value="Genomic_DNA"/>
</dbReference>
<accession>A0A9E7G055</accession>
<evidence type="ECO:0000313" key="3">
    <source>
        <dbReference type="Proteomes" id="UP001055439"/>
    </source>
</evidence>
<keyword evidence="3" id="KW-1185">Reference proteome</keyword>
<organism evidence="2 3">
    <name type="scientific">Musa troglodytarum</name>
    <name type="common">fe'i banana</name>
    <dbReference type="NCBI Taxonomy" id="320322"/>
    <lineage>
        <taxon>Eukaryota</taxon>
        <taxon>Viridiplantae</taxon>
        <taxon>Streptophyta</taxon>
        <taxon>Embryophyta</taxon>
        <taxon>Tracheophyta</taxon>
        <taxon>Spermatophyta</taxon>
        <taxon>Magnoliopsida</taxon>
        <taxon>Liliopsida</taxon>
        <taxon>Zingiberales</taxon>
        <taxon>Musaceae</taxon>
        <taxon>Musa</taxon>
    </lineage>
</organism>
<dbReference type="Proteomes" id="UP001055439">
    <property type="component" value="Chromosome 5"/>
</dbReference>
<protein>
    <submittedName>
        <fullName evidence="2">Uncharacterized protein</fullName>
    </submittedName>
</protein>
<evidence type="ECO:0000313" key="2">
    <source>
        <dbReference type="EMBL" id="URE04228.1"/>
    </source>
</evidence>
<feature type="compositionally biased region" description="Basic residues" evidence="1">
    <location>
        <begin position="1"/>
        <end position="15"/>
    </location>
</feature>
<name>A0A9E7G055_9LILI</name>
<reference evidence="2" key="1">
    <citation type="submission" date="2022-05" db="EMBL/GenBank/DDBJ databases">
        <title>The Musa troglodytarum L. genome provides insights into the mechanism of non-climacteric behaviour and enrichment of carotenoids.</title>
        <authorList>
            <person name="Wang J."/>
        </authorList>
    </citation>
    <scope>NUCLEOTIDE SEQUENCE</scope>
    <source>
        <tissue evidence="2">Leaf</tissue>
    </source>
</reference>
<proteinExistence type="predicted"/>
<dbReference type="AlphaFoldDB" id="A0A9E7G055"/>
<gene>
    <name evidence="2" type="ORF">MUK42_33963</name>
</gene>
<evidence type="ECO:0000256" key="1">
    <source>
        <dbReference type="SAM" id="MobiDB-lite"/>
    </source>
</evidence>
<sequence>MKHLAQTRRNPRNRGRQQQQKPQGGAAGDLLSPEMDVAYICGGAGWAQCGSAIVFSPDLILAALQPRQKIIPQIPPLVVSSHPEW</sequence>